<dbReference type="AlphaFoldDB" id="K3WT36"/>
<feature type="region of interest" description="Disordered" evidence="10">
    <location>
        <begin position="189"/>
        <end position="215"/>
    </location>
</feature>
<protein>
    <recommendedName>
        <fullName evidence="3">Leucine zipper transcription factor-like protein 1</fullName>
    </recommendedName>
</protein>
<dbReference type="Pfam" id="PF15294">
    <property type="entry name" value="Leu_zip"/>
    <property type="match status" value="1"/>
</dbReference>
<keyword evidence="12" id="KW-1185">Reference proteome</keyword>
<dbReference type="PANTHER" id="PTHR21635:SF0">
    <property type="entry name" value="LEUCINE ZIPPER TRANSCRIPTION FACTOR-LIKE PROTEIN 1"/>
    <property type="match status" value="1"/>
</dbReference>
<dbReference type="Proteomes" id="UP000019132">
    <property type="component" value="Unassembled WGS sequence"/>
</dbReference>
<dbReference type="PANTHER" id="PTHR21635">
    <property type="entry name" value="LEUCINE ZIPPER TRANSCRIPTION FACTOR LIKE"/>
    <property type="match status" value="1"/>
</dbReference>
<comment type="similarity">
    <text evidence="2">Belongs to the LZTFL1 family.</text>
</comment>
<organism evidence="11 12">
    <name type="scientific">Globisporangium ultimum (strain ATCC 200006 / CBS 805.95 / DAOM BR144)</name>
    <name type="common">Pythium ultimum</name>
    <dbReference type="NCBI Taxonomy" id="431595"/>
    <lineage>
        <taxon>Eukaryota</taxon>
        <taxon>Sar</taxon>
        <taxon>Stramenopiles</taxon>
        <taxon>Oomycota</taxon>
        <taxon>Peronosporomycetes</taxon>
        <taxon>Pythiales</taxon>
        <taxon>Pythiaceae</taxon>
        <taxon>Globisporangium</taxon>
    </lineage>
</organism>
<reference evidence="12" key="2">
    <citation type="submission" date="2010-04" db="EMBL/GenBank/DDBJ databases">
        <authorList>
            <person name="Buell R."/>
            <person name="Hamilton J."/>
            <person name="Hostetler J."/>
        </authorList>
    </citation>
    <scope>NUCLEOTIDE SEQUENCE [LARGE SCALE GENOMIC DNA]</scope>
    <source>
        <strain evidence="12">DAOM:BR144</strain>
    </source>
</reference>
<feature type="region of interest" description="Disordered" evidence="10">
    <location>
        <begin position="292"/>
        <end position="366"/>
    </location>
</feature>
<reference evidence="12" key="1">
    <citation type="journal article" date="2010" name="Genome Biol.">
        <title>Genome sequence of the necrotrophic plant pathogen Pythium ultimum reveals original pathogenicity mechanisms and effector repertoire.</title>
        <authorList>
            <person name="Levesque C.A."/>
            <person name="Brouwer H."/>
            <person name="Cano L."/>
            <person name="Hamilton J.P."/>
            <person name="Holt C."/>
            <person name="Huitema E."/>
            <person name="Raffaele S."/>
            <person name="Robideau G.P."/>
            <person name="Thines M."/>
            <person name="Win J."/>
            <person name="Zerillo M.M."/>
            <person name="Beakes G.W."/>
            <person name="Boore J.L."/>
            <person name="Busam D."/>
            <person name="Dumas B."/>
            <person name="Ferriera S."/>
            <person name="Fuerstenberg S.I."/>
            <person name="Gachon C.M."/>
            <person name="Gaulin E."/>
            <person name="Govers F."/>
            <person name="Grenville-Briggs L."/>
            <person name="Horner N."/>
            <person name="Hostetler J."/>
            <person name="Jiang R.H."/>
            <person name="Johnson J."/>
            <person name="Krajaejun T."/>
            <person name="Lin H."/>
            <person name="Meijer H.J."/>
            <person name="Moore B."/>
            <person name="Morris P."/>
            <person name="Phuntmart V."/>
            <person name="Puiu D."/>
            <person name="Shetty J."/>
            <person name="Stajich J.E."/>
            <person name="Tripathy S."/>
            <person name="Wawra S."/>
            <person name="van West P."/>
            <person name="Whitty B.R."/>
            <person name="Coutinho P.M."/>
            <person name="Henrissat B."/>
            <person name="Martin F."/>
            <person name="Thomas P.D."/>
            <person name="Tyler B.M."/>
            <person name="De Vries R.P."/>
            <person name="Kamoun S."/>
            <person name="Yandell M."/>
            <person name="Tisserat N."/>
            <person name="Buell C.R."/>
        </authorList>
    </citation>
    <scope>NUCLEOTIDE SEQUENCE</scope>
    <source>
        <strain evidence="12">DAOM:BR144</strain>
    </source>
</reference>
<evidence type="ECO:0000256" key="4">
    <source>
        <dbReference type="ARBA" id="ARBA00022490"/>
    </source>
</evidence>
<dbReference type="InParanoid" id="K3WT36"/>
<sequence length="653" mass="74160">MGAAASDYFTPHADVQYGFLDAELAIENLHELAARGDYHRVSMRLKQGMDPNGKMFPEDDAYEREDSPMICAARGYLWNKGRKRHVKTLDVLLRFGANVNQYNNLEQTPLYVACDRNLITIATWLLTHGADVNKRTKAGVSPLLCAYRNQNHELVTLLLSHGAIALEPPKVHSCLKFPVLLTEMAAAENPSEATTVATSSDDDSDAEAHRKQQQHAQQFAKLVHDDIHTHVQHEAAVRDTVLQRVNDAKRIEDQRVYRAQLAEEGAKRKERRRRTRDRAKYDAFVTKIERKRLEHAPAMQSQTHEASASLPRLGDHSNSRSHSQTAKSMDSVPPELLAWEKRHGSPGQRPHWAPQEVWTRRHADDRASEDAHCEQLHSTLQRARQRHGMKRQRGAPDAAASIRLGRFLKFFRARLTTHLENVDADFEDTRSDRLSSDDVYSQKDIKEALQSLCFAVKANVRSELQDTINMMALLLRQIFSEAELKKMALELDLGSVEDRELLARVERLSVAEWIDAENGGAASVSALPKPKASAGNSAASSPTKEQLAVAQRKKEHEEELRAALHTSKVKGEQHVKETKKLQRKLDDARERIDELERALDDAKQHVSQTPQFQSMKRMVTQKNDQLRAMRHRLLRYEPDYCDDDGETKDADDD</sequence>
<dbReference type="EnsemblProtists" id="PYU1_T008130">
    <property type="protein sequence ID" value="PYU1_T008130"/>
    <property type="gene ID" value="PYU1_G008114"/>
</dbReference>
<evidence type="ECO:0000256" key="9">
    <source>
        <dbReference type="SAM" id="Coils"/>
    </source>
</evidence>
<dbReference type="PROSITE" id="PS50088">
    <property type="entry name" value="ANK_REPEAT"/>
    <property type="match status" value="1"/>
</dbReference>
<evidence type="ECO:0000313" key="11">
    <source>
        <dbReference type="EnsemblProtists" id="PYU1_T008130"/>
    </source>
</evidence>
<evidence type="ECO:0000256" key="5">
    <source>
        <dbReference type="ARBA" id="ARBA00023054"/>
    </source>
</evidence>
<feature type="repeat" description="ANK" evidence="8">
    <location>
        <begin position="105"/>
        <end position="137"/>
    </location>
</feature>
<reference evidence="11" key="3">
    <citation type="submission" date="2015-02" db="UniProtKB">
        <authorList>
            <consortium name="EnsemblProtists"/>
        </authorList>
    </citation>
    <scope>IDENTIFICATION</scope>
    <source>
        <strain evidence="11">DAOM BR144</strain>
    </source>
</reference>
<feature type="coiled-coil region" evidence="9">
    <location>
        <begin position="571"/>
        <end position="605"/>
    </location>
</feature>
<dbReference type="InterPro" id="IPR026157">
    <property type="entry name" value="LZTFL1"/>
</dbReference>
<accession>K3WT36</accession>
<dbReference type="Pfam" id="PF12796">
    <property type="entry name" value="Ank_2"/>
    <property type="match status" value="1"/>
</dbReference>
<comment type="subcellular location">
    <subcellularLocation>
        <location evidence="1">Cytoplasm</location>
    </subcellularLocation>
</comment>
<evidence type="ECO:0000256" key="1">
    <source>
        <dbReference type="ARBA" id="ARBA00004496"/>
    </source>
</evidence>
<comment type="subunit">
    <text evidence="7">Self-associates. Interacts with BBS9; the interaction mediates the association of LZTL1 with the BBsome complex and regulates BBSome ciliary trafficking.</text>
</comment>
<evidence type="ECO:0000256" key="8">
    <source>
        <dbReference type="PROSITE-ProRule" id="PRU00023"/>
    </source>
</evidence>
<dbReference type="VEuPathDB" id="FungiDB:PYU1_G008114"/>
<dbReference type="STRING" id="431595.K3WT36"/>
<keyword evidence="8" id="KW-0040">ANK repeat</keyword>
<evidence type="ECO:0000256" key="10">
    <source>
        <dbReference type="SAM" id="MobiDB-lite"/>
    </source>
</evidence>
<dbReference type="eggNOG" id="KOG4177">
    <property type="taxonomic scope" value="Eukaryota"/>
</dbReference>
<dbReference type="EMBL" id="GL376619">
    <property type="status" value="NOT_ANNOTATED_CDS"/>
    <property type="molecule type" value="Genomic_DNA"/>
</dbReference>
<keyword evidence="4" id="KW-0963">Cytoplasm</keyword>
<evidence type="ECO:0000313" key="12">
    <source>
        <dbReference type="Proteomes" id="UP000019132"/>
    </source>
</evidence>
<dbReference type="SMART" id="SM00248">
    <property type="entry name" value="ANK"/>
    <property type="match status" value="3"/>
</dbReference>
<dbReference type="InterPro" id="IPR036770">
    <property type="entry name" value="Ankyrin_rpt-contain_sf"/>
</dbReference>
<comment type="function">
    <text evidence="6">Regulates ciliary localization of the BBSome complex. Together with the BBSome complex, controls SMO ciliary trafficking and contributes to the sonic hedgehog (SHH) pathway regulation. May play a role in neurite outgrowth. May have tumor suppressor function.</text>
</comment>
<dbReference type="InterPro" id="IPR002110">
    <property type="entry name" value="Ankyrin_rpt"/>
</dbReference>
<feature type="compositionally biased region" description="Polar residues" evidence="10">
    <location>
        <begin position="534"/>
        <end position="544"/>
    </location>
</feature>
<evidence type="ECO:0000256" key="7">
    <source>
        <dbReference type="ARBA" id="ARBA00026004"/>
    </source>
</evidence>
<dbReference type="HOGENOM" id="CLU_027840_0_0_1"/>
<evidence type="ECO:0000256" key="3">
    <source>
        <dbReference type="ARBA" id="ARBA00018920"/>
    </source>
</evidence>
<dbReference type="SUPFAM" id="SSF48403">
    <property type="entry name" value="Ankyrin repeat"/>
    <property type="match status" value="1"/>
</dbReference>
<dbReference type="OMA" id="CAYRNQN"/>
<name>K3WT36_GLOUD</name>
<evidence type="ECO:0000256" key="6">
    <source>
        <dbReference type="ARBA" id="ARBA00024898"/>
    </source>
</evidence>
<evidence type="ECO:0000256" key="2">
    <source>
        <dbReference type="ARBA" id="ARBA00008868"/>
    </source>
</evidence>
<dbReference type="Gene3D" id="1.25.40.20">
    <property type="entry name" value="Ankyrin repeat-containing domain"/>
    <property type="match status" value="1"/>
</dbReference>
<feature type="region of interest" description="Disordered" evidence="10">
    <location>
        <begin position="523"/>
        <end position="556"/>
    </location>
</feature>
<keyword evidence="5 9" id="KW-0175">Coiled coil</keyword>
<dbReference type="PROSITE" id="PS50297">
    <property type="entry name" value="ANK_REP_REGION"/>
    <property type="match status" value="1"/>
</dbReference>
<dbReference type="GO" id="GO:0005737">
    <property type="term" value="C:cytoplasm"/>
    <property type="evidence" value="ECO:0007669"/>
    <property type="project" value="UniProtKB-SubCell"/>
</dbReference>
<proteinExistence type="inferred from homology"/>
<dbReference type="GO" id="GO:1903565">
    <property type="term" value="P:negative regulation of protein localization to cilium"/>
    <property type="evidence" value="ECO:0007669"/>
    <property type="project" value="TreeGrafter"/>
</dbReference>